<keyword evidence="4" id="KW-1185">Reference proteome</keyword>
<comment type="caution">
    <text evidence="3">The sequence shown here is derived from an EMBL/GenBank/DDBJ whole genome shotgun (WGS) entry which is preliminary data.</text>
</comment>
<evidence type="ECO:0000256" key="1">
    <source>
        <dbReference type="SAM" id="SignalP"/>
    </source>
</evidence>
<name>A0A9X5IS83_9MICO</name>
<dbReference type="InterPro" id="IPR058407">
    <property type="entry name" value="DUF8094"/>
</dbReference>
<gene>
    <name evidence="3" type="ORF">HF995_11280</name>
</gene>
<dbReference type="EMBL" id="JAAXOW010000003">
    <property type="protein sequence ID" value="NKX93844.1"/>
    <property type="molecule type" value="Genomic_DNA"/>
</dbReference>
<keyword evidence="1" id="KW-0732">Signal</keyword>
<proteinExistence type="predicted"/>
<dbReference type="RefSeq" id="WP_168447888.1">
    <property type="nucleotide sequence ID" value="NZ_JAAXOW010000003.1"/>
</dbReference>
<dbReference type="AlphaFoldDB" id="A0A9X5IS83"/>
<accession>A0A9X5IS83</accession>
<organism evidence="3 4">
    <name type="scientific">Sanguibacter hominis ATCC BAA-789</name>
    <dbReference type="NCBI Taxonomy" id="1312740"/>
    <lineage>
        <taxon>Bacteria</taxon>
        <taxon>Bacillati</taxon>
        <taxon>Actinomycetota</taxon>
        <taxon>Actinomycetes</taxon>
        <taxon>Micrococcales</taxon>
        <taxon>Sanguibacteraceae</taxon>
        <taxon>Sanguibacter</taxon>
    </lineage>
</organism>
<dbReference type="Pfam" id="PF26366">
    <property type="entry name" value="DUF8094"/>
    <property type="match status" value="1"/>
</dbReference>
<evidence type="ECO:0000313" key="4">
    <source>
        <dbReference type="Proteomes" id="UP000774283"/>
    </source>
</evidence>
<feature type="signal peptide" evidence="1">
    <location>
        <begin position="1"/>
        <end position="25"/>
    </location>
</feature>
<protein>
    <recommendedName>
        <fullName evidence="2">DUF8094 domain-containing protein</fullName>
    </recommendedName>
</protein>
<feature type="chain" id="PRO_5040800702" description="DUF8094 domain-containing protein" evidence="1">
    <location>
        <begin position="26"/>
        <end position="334"/>
    </location>
</feature>
<reference evidence="3 4" key="1">
    <citation type="submission" date="2020-04" db="EMBL/GenBank/DDBJ databases">
        <title>MicrobeNet Type strains.</title>
        <authorList>
            <person name="Nicholson A.C."/>
        </authorList>
    </citation>
    <scope>NUCLEOTIDE SEQUENCE [LARGE SCALE GENOMIC DNA]</scope>
    <source>
        <strain evidence="3 4">ATCC BAA-789</strain>
    </source>
</reference>
<feature type="domain" description="DUF8094" evidence="2">
    <location>
        <begin position="77"/>
        <end position="330"/>
    </location>
</feature>
<evidence type="ECO:0000313" key="3">
    <source>
        <dbReference type="EMBL" id="NKX93844.1"/>
    </source>
</evidence>
<dbReference type="Proteomes" id="UP000774283">
    <property type="component" value="Unassembled WGS sequence"/>
</dbReference>
<dbReference type="PROSITE" id="PS51257">
    <property type="entry name" value="PROKAR_LIPOPROTEIN"/>
    <property type="match status" value="1"/>
</dbReference>
<evidence type="ECO:0000259" key="2">
    <source>
        <dbReference type="Pfam" id="PF26366"/>
    </source>
</evidence>
<sequence length="334" mass="34999">MTRRTGRTAAALGVVVALTALSACAPEIPTPQPPAAPAAPGPVLDAEQETTILAAIGQTLAQTQEARSAEGLEARLSGPARAIRESELKVADRLDSDEYLTALPTEVVSTTTPVDTGWPRTVVAISEQPELQTERLLVLEQEDARSNYRLWGWVRLFPKVVLPAFASLEVGSQAVAPDAEGLVVTPQTAVDRYADVLTKRSKSEHADAFVADPFREQIAQIAKLQNKALKAADGKQTMTFTPVPGAVESVSTADGGAVVVGELKTLEVRTAEKGAVLSPGTAIEKALAKKLKVKNEMTISYTTVVALYVPPAAAGGQVSVLGVEHVATAAGIPD</sequence>